<dbReference type="PANTHER" id="PTHR44688:SF16">
    <property type="entry name" value="DNA-BINDING TRANSCRIPTIONAL ACTIVATOR DEVR_DOSR"/>
    <property type="match status" value="1"/>
</dbReference>
<keyword evidence="6" id="KW-1185">Reference proteome</keyword>
<dbReference type="InterPro" id="IPR016032">
    <property type="entry name" value="Sig_transdc_resp-reg_C-effctor"/>
</dbReference>
<dbReference type="CDD" id="cd06170">
    <property type="entry name" value="LuxR_C_like"/>
    <property type="match status" value="1"/>
</dbReference>
<dbReference type="PANTHER" id="PTHR44688">
    <property type="entry name" value="DNA-BINDING TRANSCRIPTIONAL ACTIVATOR DEVR_DOSR"/>
    <property type="match status" value="1"/>
</dbReference>
<evidence type="ECO:0000259" key="4">
    <source>
        <dbReference type="PROSITE" id="PS50043"/>
    </source>
</evidence>
<name>A0A5C4SZQ6_9BACL</name>
<keyword evidence="2" id="KW-0238">DNA-binding</keyword>
<evidence type="ECO:0000256" key="1">
    <source>
        <dbReference type="ARBA" id="ARBA00023015"/>
    </source>
</evidence>
<dbReference type="EMBL" id="VDCQ01000063">
    <property type="protein sequence ID" value="TNJ62251.1"/>
    <property type="molecule type" value="Genomic_DNA"/>
</dbReference>
<dbReference type="InterPro" id="IPR000792">
    <property type="entry name" value="Tscrpt_reg_LuxR_C"/>
</dbReference>
<evidence type="ECO:0000313" key="6">
    <source>
        <dbReference type="Proteomes" id="UP000307943"/>
    </source>
</evidence>
<dbReference type="SUPFAM" id="SSF52540">
    <property type="entry name" value="P-loop containing nucleoside triphosphate hydrolases"/>
    <property type="match status" value="1"/>
</dbReference>
<proteinExistence type="predicted"/>
<comment type="caution">
    <text evidence="5">The sequence shown here is derived from an EMBL/GenBank/DDBJ whole genome shotgun (WGS) entry which is preliminary data.</text>
</comment>
<feature type="domain" description="HTH luxR-type" evidence="4">
    <location>
        <begin position="628"/>
        <end position="693"/>
    </location>
</feature>
<keyword evidence="1" id="KW-0805">Transcription regulation</keyword>
<dbReference type="InterPro" id="IPR041664">
    <property type="entry name" value="AAA_16"/>
</dbReference>
<keyword evidence="3" id="KW-0804">Transcription</keyword>
<dbReference type="InterPro" id="IPR027417">
    <property type="entry name" value="P-loop_NTPase"/>
</dbReference>
<dbReference type="PROSITE" id="PS00622">
    <property type="entry name" value="HTH_LUXR_1"/>
    <property type="match status" value="1"/>
</dbReference>
<dbReference type="AlphaFoldDB" id="A0A5C4SZQ6"/>
<dbReference type="Gene3D" id="3.40.50.300">
    <property type="entry name" value="P-loop containing nucleotide triphosphate hydrolases"/>
    <property type="match status" value="1"/>
</dbReference>
<evidence type="ECO:0000256" key="2">
    <source>
        <dbReference type="ARBA" id="ARBA00023125"/>
    </source>
</evidence>
<dbReference type="PRINTS" id="PR00038">
    <property type="entry name" value="HTHLUXR"/>
</dbReference>
<reference evidence="5 6" key="1">
    <citation type="submission" date="2019-05" db="EMBL/GenBank/DDBJ databases">
        <title>We sequenced the genome of Paenibacillus hemerocallicola KCTC 33185 for further insight into its adaptation and study the phylogeny of Paenibacillus.</title>
        <authorList>
            <person name="Narsing Rao M.P."/>
        </authorList>
    </citation>
    <scope>NUCLEOTIDE SEQUENCE [LARGE SCALE GENOMIC DNA]</scope>
    <source>
        <strain evidence="5 6">KCTC 33185</strain>
    </source>
</reference>
<dbReference type="Pfam" id="PF00196">
    <property type="entry name" value="GerE"/>
    <property type="match status" value="1"/>
</dbReference>
<dbReference type="Pfam" id="PF13191">
    <property type="entry name" value="AAA_16"/>
    <property type="match status" value="1"/>
</dbReference>
<dbReference type="OrthoDB" id="182489at2"/>
<dbReference type="Proteomes" id="UP000307943">
    <property type="component" value="Unassembled WGS sequence"/>
</dbReference>
<organism evidence="5 6">
    <name type="scientific">Paenibacillus hemerocallicola</name>
    <dbReference type="NCBI Taxonomy" id="1172614"/>
    <lineage>
        <taxon>Bacteria</taxon>
        <taxon>Bacillati</taxon>
        <taxon>Bacillota</taxon>
        <taxon>Bacilli</taxon>
        <taxon>Bacillales</taxon>
        <taxon>Paenibacillaceae</taxon>
        <taxon>Paenibacillus</taxon>
    </lineage>
</organism>
<dbReference type="PROSITE" id="PS50043">
    <property type="entry name" value="HTH_LUXR_2"/>
    <property type="match status" value="1"/>
</dbReference>
<evidence type="ECO:0000313" key="5">
    <source>
        <dbReference type="EMBL" id="TNJ62251.1"/>
    </source>
</evidence>
<dbReference type="GO" id="GO:0006355">
    <property type="term" value="P:regulation of DNA-templated transcription"/>
    <property type="evidence" value="ECO:0007669"/>
    <property type="project" value="InterPro"/>
</dbReference>
<accession>A0A5C4SZQ6</accession>
<dbReference type="GO" id="GO:0003677">
    <property type="term" value="F:DNA binding"/>
    <property type="evidence" value="ECO:0007669"/>
    <property type="project" value="UniProtKB-KW"/>
</dbReference>
<dbReference type="SMART" id="SM00421">
    <property type="entry name" value="HTH_LUXR"/>
    <property type="match status" value="1"/>
</dbReference>
<sequence>MYALKRSRGLVNVSNDMDKSAAWDGRESINEIDNREDQYITGRSEQLALFRRYLSDGESGKSIWSLYGTAGIGKSYLLDSFRRQAVRAGAIMLQVDSRDFNHKGDLFCRQLLRQLPGGTDVNTSISNPVEACLARLGQLAAETKIVLALDTYEEMGDLDGWIRERFIKWLPDSILFIAAGRYRLKDKWILSPALRERIYFMSLEHLTEPESEAYLRTCGIADKDRIDAVWRKTGGHPLALSLASVVRTNEDWTNPPGDETEWFDHLAKAWLREVPDALLRKVVETAAILLHVNREVLQAVMDREIDEDTFEQLVSLSFVRKTERGWMLHDLMRIAMRKQLEERMPAYFERLRGRAAFYYATRIRDAAPYRSTEWEVRELFYYTGIAMIRALLQSYSRGRYTWEPLTPANLCEGEAYLRRRLEAATPLTLSGTDPETDQRYYEFVSKDDMTMTIKHLNLRTWVELDQQSAMLLRSANGEAIGLAVVVPIHKATLPYLNGDPFASPYLRSLSPAENRLLEVEPPGQAGWFIRTIDYADWQNRDMVIETMYLMFSHMCSDGLFFASPPPMEFFRTAHLHLGFQPATGVVHRQYDGKTPTPTFVLDTRGDKLEAFLRFLLKRGGYPDQLNLFGGPDAQLTEREREVVALVLDGLTNGEIAKTLFVSEITVKKHVSSIYGKLSLKGRGQLIKLFSGNPRIG</sequence>
<protein>
    <submittedName>
        <fullName evidence="5">Helix-turn-helix transcriptional regulator</fullName>
    </submittedName>
</protein>
<dbReference type="InterPro" id="IPR036388">
    <property type="entry name" value="WH-like_DNA-bd_sf"/>
</dbReference>
<dbReference type="SUPFAM" id="SSF46894">
    <property type="entry name" value="C-terminal effector domain of the bipartite response regulators"/>
    <property type="match status" value="1"/>
</dbReference>
<evidence type="ECO:0000256" key="3">
    <source>
        <dbReference type="ARBA" id="ARBA00023163"/>
    </source>
</evidence>
<gene>
    <name evidence="5" type="ORF">FE784_31710</name>
</gene>
<dbReference type="Gene3D" id="1.10.10.10">
    <property type="entry name" value="Winged helix-like DNA-binding domain superfamily/Winged helix DNA-binding domain"/>
    <property type="match status" value="1"/>
</dbReference>